<dbReference type="OrthoDB" id="5079487at2"/>
<accession>A0A0F0LAA8</accession>
<evidence type="ECO:0000313" key="2">
    <source>
        <dbReference type="Proteomes" id="UP000033640"/>
    </source>
</evidence>
<dbReference type="AlphaFoldDB" id="A0A0F0LAA8"/>
<dbReference type="PROSITE" id="PS51318">
    <property type="entry name" value="TAT"/>
    <property type="match status" value="1"/>
</dbReference>
<dbReference type="RefSeq" id="WP_045278618.1">
    <property type="nucleotide sequence ID" value="NZ_CAKKLT010000009.1"/>
</dbReference>
<gene>
    <name evidence="1" type="ORF">RS83_01215</name>
</gene>
<evidence type="ECO:0000313" key="1">
    <source>
        <dbReference type="EMBL" id="KJL30073.1"/>
    </source>
</evidence>
<name>A0A0F0LAA8_9MICO</name>
<proteinExistence type="predicted"/>
<dbReference type="EMBL" id="JYIW01000021">
    <property type="protein sequence ID" value="KJL30073.1"/>
    <property type="molecule type" value="Genomic_DNA"/>
</dbReference>
<protein>
    <submittedName>
        <fullName evidence="1">Uncharacterized protein</fullName>
    </submittedName>
</protein>
<sequence length="199" mass="20000">MTDDSATRTSLSRRTLLGAAAWSVPVIATAVAAPLAAASVAALDASGVVITFTDEFGSGSSEFRLSGQVALPAPSASPVTVSATITWAGTGANSGSTGLYLYASAVPSEAGSILGWTLVQGAADDAAHETYIFQTTVPTGVTQATTVSSYGGSTLNGFMFGVESFVGGTLEYDGIITIRFSAPGYGDGVVTVPYTRPPV</sequence>
<dbReference type="PATRIC" id="fig|82380.11.peg.1247"/>
<dbReference type="Proteomes" id="UP000033640">
    <property type="component" value="Unassembled WGS sequence"/>
</dbReference>
<comment type="caution">
    <text evidence="1">The sequence shown here is derived from an EMBL/GenBank/DDBJ whole genome shotgun (WGS) entry which is preliminary data.</text>
</comment>
<organism evidence="1 2">
    <name type="scientific">Microbacterium oxydans</name>
    <dbReference type="NCBI Taxonomy" id="82380"/>
    <lineage>
        <taxon>Bacteria</taxon>
        <taxon>Bacillati</taxon>
        <taxon>Actinomycetota</taxon>
        <taxon>Actinomycetes</taxon>
        <taxon>Micrococcales</taxon>
        <taxon>Microbacteriaceae</taxon>
        <taxon>Microbacterium</taxon>
    </lineage>
</organism>
<reference evidence="1 2" key="1">
    <citation type="submission" date="2015-02" db="EMBL/GenBank/DDBJ databases">
        <title>Draft genome sequences of ten Microbacterium spp. with emphasis on heavy metal contaminated environments.</title>
        <authorList>
            <person name="Corretto E."/>
        </authorList>
    </citation>
    <scope>NUCLEOTIDE SEQUENCE [LARGE SCALE GENOMIC DNA]</scope>
    <source>
        <strain evidence="1 2">BEL4b</strain>
    </source>
</reference>
<dbReference type="InterPro" id="IPR006311">
    <property type="entry name" value="TAT_signal"/>
</dbReference>